<proteinExistence type="predicted"/>
<dbReference type="AlphaFoldDB" id="A0A5M7BFY3"/>
<dbReference type="EMBL" id="VWPH01000018">
    <property type="protein sequence ID" value="KAA5826574.1"/>
    <property type="molecule type" value="Genomic_DNA"/>
</dbReference>
<evidence type="ECO:0000313" key="3">
    <source>
        <dbReference type="EMBL" id="KAA5826574.1"/>
    </source>
</evidence>
<keyword evidence="4" id="KW-1185">Reference proteome</keyword>
<feature type="transmembrane region" description="Helical" evidence="2">
    <location>
        <begin position="93"/>
        <end position="112"/>
    </location>
</feature>
<keyword evidence="2" id="KW-0472">Membrane</keyword>
<gene>
    <name evidence="3" type="ORF">F1721_31315</name>
</gene>
<reference evidence="3 4" key="1">
    <citation type="submission" date="2019-09" db="EMBL/GenBank/DDBJ databases">
        <title>Draft genome sequence of the thermophilic Saccharopolyspora hirsuta VKM Ac-666T.</title>
        <authorList>
            <person name="Lobastova T.G."/>
            <person name="Fokina V."/>
            <person name="Bragin E.Y."/>
            <person name="Shtratnikova V.Y."/>
            <person name="Starodumova I.P."/>
            <person name="Tarlachkov S.V."/>
            <person name="Donova M.V."/>
        </authorList>
    </citation>
    <scope>NUCLEOTIDE SEQUENCE [LARGE SCALE GENOMIC DNA]</scope>
    <source>
        <strain evidence="3 4">VKM Ac-666</strain>
    </source>
</reference>
<keyword evidence="2" id="KW-1133">Transmembrane helix</keyword>
<feature type="region of interest" description="Disordered" evidence="1">
    <location>
        <begin position="1"/>
        <end position="48"/>
    </location>
</feature>
<dbReference type="RefSeq" id="WP_150070432.1">
    <property type="nucleotide sequence ID" value="NZ_VWPH01000018.1"/>
</dbReference>
<dbReference type="Proteomes" id="UP000323946">
    <property type="component" value="Unassembled WGS sequence"/>
</dbReference>
<dbReference type="OrthoDB" id="4460669at2"/>
<name>A0A5M7BFY3_SACHI</name>
<protein>
    <submittedName>
        <fullName evidence="3">Uncharacterized protein</fullName>
    </submittedName>
</protein>
<organism evidence="3 4">
    <name type="scientific">Saccharopolyspora hirsuta</name>
    <dbReference type="NCBI Taxonomy" id="1837"/>
    <lineage>
        <taxon>Bacteria</taxon>
        <taxon>Bacillati</taxon>
        <taxon>Actinomycetota</taxon>
        <taxon>Actinomycetes</taxon>
        <taxon>Pseudonocardiales</taxon>
        <taxon>Pseudonocardiaceae</taxon>
        <taxon>Saccharopolyspora</taxon>
    </lineage>
</organism>
<feature type="transmembrane region" description="Helical" evidence="2">
    <location>
        <begin position="63"/>
        <end position="81"/>
    </location>
</feature>
<evidence type="ECO:0000256" key="1">
    <source>
        <dbReference type="SAM" id="MobiDB-lite"/>
    </source>
</evidence>
<accession>A0A5M7BFY3</accession>
<feature type="compositionally biased region" description="Basic and acidic residues" evidence="1">
    <location>
        <begin position="11"/>
        <end position="22"/>
    </location>
</feature>
<evidence type="ECO:0000256" key="2">
    <source>
        <dbReference type="SAM" id="Phobius"/>
    </source>
</evidence>
<comment type="caution">
    <text evidence="3">The sequence shown here is derived from an EMBL/GenBank/DDBJ whole genome shotgun (WGS) entry which is preliminary data.</text>
</comment>
<sequence>MTHSMFADLPVKPDPRTGEPRPPEAPLALGKMGPAPTKNLDKAGQTPDERGPALDVFIQDKRTVLLGSLIVMGVIIIGASLQRGSFEWMSDPVMLGIVGLAGLIMLVSGWNVHLTAGADWLRVNRKWVDTYRITKIHLYGIVFGWTLVLHDADGRKVRVYIGSLEANRELWALVYNGLAHSVRAGATLNALAGNMLKLRRFANSG</sequence>
<keyword evidence="2" id="KW-0812">Transmembrane</keyword>
<evidence type="ECO:0000313" key="4">
    <source>
        <dbReference type="Proteomes" id="UP000323946"/>
    </source>
</evidence>